<gene>
    <name evidence="2" type="ORF">S01H4_02865</name>
</gene>
<sequence length="75" mass="8919">MSKKTISSSEDLYLALEKQKRKGESFSELITRLLQEKQTRNKNLEKLAGCLKEDDEWDQILEDIYEDRKNEIINK</sequence>
<dbReference type="Pfam" id="PF02697">
    <property type="entry name" value="VAPB_antitox"/>
    <property type="match status" value="1"/>
</dbReference>
<proteinExistence type="predicted"/>
<evidence type="ECO:0000313" key="2">
    <source>
        <dbReference type="EMBL" id="GAG74118.1"/>
    </source>
</evidence>
<organism evidence="2">
    <name type="scientific">marine sediment metagenome</name>
    <dbReference type="NCBI Taxonomy" id="412755"/>
    <lineage>
        <taxon>unclassified sequences</taxon>
        <taxon>metagenomes</taxon>
        <taxon>ecological metagenomes</taxon>
    </lineage>
</organism>
<evidence type="ECO:0000256" key="1">
    <source>
        <dbReference type="ARBA" id="ARBA00022649"/>
    </source>
</evidence>
<reference evidence="2" key="1">
    <citation type="journal article" date="2014" name="Front. Microbiol.">
        <title>High frequency of phylogenetically diverse reductive dehalogenase-homologous genes in deep subseafloor sedimentary metagenomes.</title>
        <authorList>
            <person name="Kawai M."/>
            <person name="Futagami T."/>
            <person name="Toyoda A."/>
            <person name="Takaki Y."/>
            <person name="Nishi S."/>
            <person name="Hori S."/>
            <person name="Arai W."/>
            <person name="Tsubouchi T."/>
            <person name="Morono Y."/>
            <person name="Uchiyama I."/>
            <person name="Ito T."/>
            <person name="Fujiyama A."/>
            <person name="Inagaki F."/>
            <person name="Takami H."/>
        </authorList>
    </citation>
    <scope>NUCLEOTIDE SEQUENCE</scope>
    <source>
        <strain evidence="2">Expedition CK06-06</strain>
    </source>
</reference>
<dbReference type="AlphaFoldDB" id="X1AP98"/>
<keyword evidence="1" id="KW-1277">Toxin-antitoxin system</keyword>
<evidence type="ECO:0008006" key="3">
    <source>
        <dbReference type="Google" id="ProtNLM"/>
    </source>
</evidence>
<dbReference type="InterPro" id="IPR003847">
    <property type="entry name" value="Put_antitoxin"/>
</dbReference>
<name>X1AP98_9ZZZZ</name>
<comment type="caution">
    <text evidence="2">The sequence shown here is derived from an EMBL/GenBank/DDBJ whole genome shotgun (WGS) entry which is preliminary data.</text>
</comment>
<accession>X1AP98</accession>
<protein>
    <recommendedName>
        <fullName evidence="3">Antitoxin</fullName>
    </recommendedName>
</protein>
<dbReference type="EMBL" id="BART01000661">
    <property type="protein sequence ID" value="GAG74118.1"/>
    <property type="molecule type" value="Genomic_DNA"/>
</dbReference>